<dbReference type="Pfam" id="PF00153">
    <property type="entry name" value="Mito_carr"/>
    <property type="match status" value="3"/>
</dbReference>
<evidence type="ECO:0000256" key="7">
    <source>
        <dbReference type="ARBA" id="ARBA00022989"/>
    </source>
</evidence>
<dbReference type="SUPFAM" id="SSF103506">
    <property type="entry name" value="Mitochondrial carrier"/>
    <property type="match status" value="1"/>
</dbReference>
<feature type="repeat" description="Solcar" evidence="9">
    <location>
        <begin position="947"/>
        <end position="1051"/>
    </location>
</feature>
<keyword evidence="6" id="KW-0999">Mitochondrion inner membrane</keyword>
<keyword evidence="8 9" id="KW-0472">Membrane</keyword>
<dbReference type="PROSITE" id="PS50920">
    <property type="entry name" value="SOLCAR"/>
    <property type="match status" value="3"/>
</dbReference>
<organism evidence="10 11">
    <name type="scientific">Cyphellophora attinorum</name>
    <dbReference type="NCBI Taxonomy" id="1664694"/>
    <lineage>
        <taxon>Eukaryota</taxon>
        <taxon>Fungi</taxon>
        <taxon>Dikarya</taxon>
        <taxon>Ascomycota</taxon>
        <taxon>Pezizomycotina</taxon>
        <taxon>Eurotiomycetes</taxon>
        <taxon>Chaetothyriomycetidae</taxon>
        <taxon>Chaetothyriales</taxon>
        <taxon>Cyphellophoraceae</taxon>
        <taxon>Cyphellophora</taxon>
    </lineage>
</organism>
<feature type="repeat" description="Solcar" evidence="9">
    <location>
        <begin position="839"/>
        <end position="927"/>
    </location>
</feature>
<keyword evidence="5" id="KW-0677">Repeat</keyword>
<dbReference type="InterPro" id="IPR018108">
    <property type="entry name" value="MCP_transmembrane"/>
</dbReference>
<evidence type="ECO:0000256" key="3">
    <source>
        <dbReference type="ARBA" id="ARBA00022448"/>
    </source>
</evidence>
<evidence type="ECO:0000256" key="8">
    <source>
        <dbReference type="ARBA" id="ARBA00023136"/>
    </source>
</evidence>
<keyword evidence="6" id="KW-0496">Mitochondrion</keyword>
<comment type="similarity">
    <text evidence="2">Belongs to the mitochondrial carrier (TC 2.A.29) family.</text>
</comment>
<keyword evidence="11" id="KW-1185">Reference proteome</keyword>
<evidence type="ECO:0000256" key="9">
    <source>
        <dbReference type="PROSITE-ProRule" id="PRU00282"/>
    </source>
</evidence>
<proteinExistence type="inferred from homology"/>
<protein>
    <submittedName>
        <fullName evidence="10">S-adenosylmethionine mitochondrial carrier protein</fullName>
    </submittedName>
</protein>
<dbReference type="InterPro" id="IPR023395">
    <property type="entry name" value="MCP_dom_sf"/>
</dbReference>
<name>A0A0N1HHS0_9EURO</name>
<dbReference type="AlphaFoldDB" id="A0A0N1HHS0"/>
<dbReference type="RefSeq" id="XP_018005600.1">
    <property type="nucleotide sequence ID" value="XM_018143904.1"/>
</dbReference>
<feature type="repeat" description="Solcar" evidence="9">
    <location>
        <begin position="750"/>
        <end position="832"/>
    </location>
</feature>
<dbReference type="GeneID" id="28735773"/>
<comment type="caution">
    <text evidence="10">The sequence shown here is derived from an EMBL/GenBank/DDBJ whole genome shotgun (WGS) entry which is preliminary data.</text>
</comment>
<keyword evidence="4 9" id="KW-0812">Transmembrane</keyword>
<evidence type="ECO:0000256" key="2">
    <source>
        <dbReference type="ARBA" id="ARBA00006375"/>
    </source>
</evidence>
<dbReference type="VEuPathDB" id="FungiDB:AB675_381"/>
<reference evidence="10 11" key="1">
    <citation type="submission" date="2015-06" db="EMBL/GenBank/DDBJ databases">
        <title>Draft genome of the ant-associated black yeast Phialophora attae CBS 131958.</title>
        <authorList>
            <person name="Moreno L.F."/>
            <person name="Stielow B.J."/>
            <person name="de Hoog S."/>
            <person name="Vicente V.A."/>
            <person name="Weiss V.A."/>
            <person name="de Vries M."/>
            <person name="Cruz L.M."/>
            <person name="Souza E.M."/>
        </authorList>
    </citation>
    <scope>NUCLEOTIDE SEQUENCE [LARGE SCALE GENOMIC DNA]</scope>
    <source>
        <strain evidence="10 11">CBS 131958</strain>
    </source>
</reference>
<keyword evidence="3" id="KW-0813">Transport</keyword>
<accession>A0A0N1HHS0</accession>
<keyword evidence="7" id="KW-1133">Transmembrane helix</keyword>
<dbReference type="PANTHER" id="PTHR45667">
    <property type="entry name" value="S-ADENOSYLMETHIONINE MITOCHONDRIAL CARRIER PROTEIN"/>
    <property type="match status" value="1"/>
</dbReference>
<evidence type="ECO:0000256" key="5">
    <source>
        <dbReference type="ARBA" id="ARBA00022737"/>
    </source>
</evidence>
<evidence type="ECO:0000256" key="4">
    <source>
        <dbReference type="ARBA" id="ARBA00022692"/>
    </source>
</evidence>
<evidence type="ECO:0000256" key="1">
    <source>
        <dbReference type="ARBA" id="ARBA00004141"/>
    </source>
</evidence>
<gene>
    <name evidence="10" type="ORF">AB675_381</name>
</gene>
<dbReference type="Proteomes" id="UP000038010">
    <property type="component" value="Unassembled WGS sequence"/>
</dbReference>
<dbReference type="EMBL" id="LFJN01000001">
    <property type="protein sequence ID" value="KPI45637.1"/>
    <property type="molecule type" value="Genomic_DNA"/>
</dbReference>
<dbReference type="GO" id="GO:0016020">
    <property type="term" value="C:membrane"/>
    <property type="evidence" value="ECO:0007669"/>
    <property type="project" value="UniProtKB-SubCell"/>
</dbReference>
<evidence type="ECO:0000313" key="10">
    <source>
        <dbReference type="EMBL" id="KPI45637.1"/>
    </source>
</evidence>
<evidence type="ECO:0000313" key="11">
    <source>
        <dbReference type="Proteomes" id="UP000038010"/>
    </source>
</evidence>
<dbReference type="OrthoDB" id="2591256at2759"/>
<comment type="subcellular location">
    <subcellularLocation>
        <location evidence="1">Membrane</location>
        <topology evidence="1">Multi-pass membrane protein</topology>
    </subcellularLocation>
</comment>
<dbReference type="Gene3D" id="1.50.40.10">
    <property type="entry name" value="Mitochondrial carrier domain"/>
    <property type="match status" value="1"/>
</dbReference>
<sequence length="1054" mass="115018">MSIRRKTPPFRNPTLHLHVTFKYSNVRLTQDFSVPLLAIIGIRLWLSDHGFAVIQLQASYRKVTTQTDRLRGSISSEGSMLACEEQWTITGNLTDASGKQIQKSKLQSTELHLSSAPYDNYFYSDCNVAAQMILTSPSAGNDLQVIGPRVIVAWPAGNSGACLFFKPENGVNGTLAIKLVNSTIGSPLGPVYIEGDDIPYVGIEGVLHLNSTAVVSLSILGSIRAIRDFTEGPSLLHPVLQEGIQIKTLGDDGVSISRLWLDNSTTTTTTLRPHGSGSILVDANKIVLEAGEYLLSAFYNYPQLNQLDLGEVLRDKDLVEQRPHEAKALSFLSYSEKILAGAWRFLTYFGRDDMISTLILLPALTNEAIEAVIGSVLERINRADGSACHEETIGDYATYMNLQDGHASTAYRCDYSMVDTDYFVPILMHAYFVESGAGMERLEALLATPAGSVDPDNKGLSWGDLFILLVTKIMRETAPFAAPGGQTRENLIHLKDGHETGVWRDSVYGIGGGRIPFDVNVALAPSALRSIESLARVFGTRIFGEYEREWTMLAAQYAQVWEDKTLEFFKVVVPQSTARERLETFVSTSSFYDGPSHAELIDADVSYHALALQGNNGLDVVPVMNTDACCRIFYLNGTNQARLTNYLNATALSILRPFPAGLMTSVGLVVANPAFSENEVVRQNFTNSAYHGTVVWSWQLVAMVRGLERQLGRCSVKDDLHLKPDFCHDSVVYGNVRDAYNRLWDVLEESEDFLTDEAGAFAGFSINLLVFPLDTLKTRVQSPAYREVFRSTAAISNRSLFRGLYQGVGTVALIAVPSSGVFFTTYEGLKYALNDTWLSGPVVHATSSGVAQLLTSAVVAPAEVIKQNAQMLAHETRRSSGVSPTLGALRQLLEHPAALWRGYTALAARDLPFAVLQFPAYEQIKARLTAWRSRFDEGRSASAATLERAQISAVSAGIAGCAAAWATTPFDVVKTRMMLEAGAGNETSIHAPETNSFGKGGMSRRSGFETGALILRHEGVTGLFRGGLVRAVLTIVGNGLYMGFYEGARSYLAG</sequence>
<evidence type="ECO:0000256" key="6">
    <source>
        <dbReference type="ARBA" id="ARBA00022792"/>
    </source>
</evidence>